<keyword evidence="4" id="KW-1185">Reference proteome</keyword>
<sequence length="265" mass="28688">DYKALAESRRKSLDEALQENEELKNQRVELVMENEDLKAKVADLEVDVSSLQETLNEQSEAVKDAQEVLAIIGTLSCLAPLCSLNMSTASSSHPQLPAQTQPRSKKGSSRAALGVLPANVALKPTHQAPPFKVFQDAKKPGVKVSGSVGRHVGVQCGSGGVSSAETQTDLSLLQSDPQAQAESHMYSVDYKALAESRRKSLDEALQENEELKNQRVELVMENEDLKAKVADLEVDVSSLQETLNEQSEAVKDAQEVLAIIGRAVD</sequence>
<dbReference type="Proteomes" id="UP000318571">
    <property type="component" value="Chromosome 9"/>
</dbReference>
<evidence type="ECO:0000256" key="2">
    <source>
        <dbReference type="SAM" id="MobiDB-lite"/>
    </source>
</evidence>
<feature type="coiled-coil region" evidence="1">
    <location>
        <begin position="3"/>
        <end position="68"/>
    </location>
</feature>
<accession>A0A553NY61</accession>
<dbReference type="Gene3D" id="1.20.5.1180">
    <property type="entry name" value="Geminin coiled-coil domain"/>
    <property type="match status" value="2"/>
</dbReference>
<gene>
    <name evidence="3" type="ORF">TCAL_04483</name>
</gene>
<protein>
    <submittedName>
        <fullName evidence="3">Uncharacterized protein</fullName>
    </submittedName>
</protein>
<evidence type="ECO:0000313" key="3">
    <source>
        <dbReference type="EMBL" id="TRY70375.1"/>
    </source>
</evidence>
<dbReference type="SUPFAM" id="SSF111469">
    <property type="entry name" value="Geminin coiled-coil domain"/>
    <property type="match status" value="1"/>
</dbReference>
<evidence type="ECO:0000256" key="1">
    <source>
        <dbReference type="SAM" id="Coils"/>
    </source>
</evidence>
<feature type="compositionally biased region" description="Polar residues" evidence="2">
    <location>
        <begin position="88"/>
        <end position="102"/>
    </location>
</feature>
<comment type="caution">
    <text evidence="3">The sequence shown here is derived from an EMBL/GenBank/DDBJ whole genome shotgun (WGS) entry which is preliminary data.</text>
</comment>
<dbReference type="AlphaFoldDB" id="A0A553NY61"/>
<keyword evidence="1" id="KW-0175">Coiled coil</keyword>
<feature type="coiled-coil region" evidence="1">
    <location>
        <begin position="191"/>
        <end position="256"/>
    </location>
</feature>
<dbReference type="EMBL" id="VCGU01000009">
    <property type="protein sequence ID" value="TRY70375.1"/>
    <property type="molecule type" value="Genomic_DNA"/>
</dbReference>
<organism evidence="3 4">
    <name type="scientific">Tigriopus californicus</name>
    <name type="common">Marine copepod</name>
    <dbReference type="NCBI Taxonomy" id="6832"/>
    <lineage>
        <taxon>Eukaryota</taxon>
        <taxon>Metazoa</taxon>
        <taxon>Ecdysozoa</taxon>
        <taxon>Arthropoda</taxon>
        <taxon>Crustacea</taxon>
        <taxon>Multicrustacea</taxon>
        <taxon>Hexanauplia</taxon>
        <taxon>Copepoda</taxon>
        <taxon>Harpacticoida</taxon>
        <taxon>Harpacticidae</taxon>
        <taxon>Tigriopus</taxon>
    </lineage>
</organism>
<feature type="non-terminal residue" evidence="3">
    <location>
        <position position="1"/>
    </location>
</feature>
<evidence type="ECO:0000313" key="4">
    <source>
        <dbReference type="Proteomes" id="UP000318571"/>
    </source>
</evidence>
<reference evidence="3 4" key="1">
    <citation type="journal article" date="2018" name="Nat. Ecol. Evol.">
        <title>Genomic signatures of mitonuclear coevolution across populations of Tigriopus californicus.</title>
        <authorList>
            <person name="Barreto F.S."/>
            <person name="Watson E.T."/>
            <person name="Lima T.G."/>
            <person name="Willett C.S."/>
            <person name="Edmands S."/>
            <person name="Li W."/>
            <person name="Burton R.S."/>
        </authorList>
    </citation>
    <scope>NUCLEOTIDE SEQUENCE [LARGE SCALE GENOMIC DNA]</scope>
    <source>
        <strain evidence="3 4">San Diego</strain>
    </source>
</reference>
<feature type="region of interest" description="Disordered" evidence="2">
    <location>
        <begin position="88"/>
        <end position="110"/>
    </location>
</feature>
<name>A0A553NY61_TIGCA</name>
<proteinExistence type="predicted"/>